<reference evidence="1" key="1">
    <citation type="submission" date="2021-02" db="EMBL/GenBank/DDBJ databases">
        <title>Genome sequence Cadophora malorum strain M34.</title>
        <authorList>
            <person name="Stefanovic E."/>
            <person name="Vu D."/>
            <person name="Scully C."/>
            <person name="Dijksterhuis J."/>
            <person name="Roader J."/>
            <person name="Houbraken J."/>
        </authorList>
    </citation>
    <scope>NUCLEOTIDE SEQUENCE</scope>
    <source>
        <strain evidence="1">M34</strain>
    </source>
</reference>
<evidence type="ECO:0000313" key="2">
    <source>
        <dbReference type="Proteomes" id="UP000664132"/>
    </source>
</evidence>
<comment type="caution">
    <text evidence="1">The sequence shown here is derived from an EMBL/GenBank/DDBJ whole genome shotgun (WGS) entry which is preliminary data.</text>
</comment>
<organism evidence="1 2">
    <name type="scientific">Cadophora malorum</name>
    <dbReference type="NCBI Taxonomy" id="108018"/>
    <lineage>
        <taxon>Eukaryota</taxon>
        <taxon>Fungi</taxon>
        <taxon>Dikarya</taxon>
        <taxon>Ascomycota</taxon>
        <taxon>Pezizomycotina</taxon>
        <taxon>Leotiomycetes</taxon>
        <taxon>Helotiales</taxon>
        <taxon>Ploettnerulaceae</taxon>
        <taxon>Cadophora</taxon>
    </lineage>
</organism>
<accession>A0A8H7TJW9</accession>
<dbReference type="EMBL" id="JAFJYH010000088">
    <property type="protein sequence ID" value="KAG4420261.1"/>
    <property type="molecule type" value="Genomic_DNA"/>
</dbReference>
<name>A0A8H7TJW9_9HELO</name>
<keyword evidence="2" id="KW-1185">Reference proteome</keyword>
<dbReference type="Proteomes" id="UP000664132">
    <property type="component" value="Unassembled WGS sequence"/>
</dbReference>
<sequence>MGDAIMVQRSGIVDLYQISYLSLTVQMLTQECGSSIKNRSASVFKARYKMSQVDLSEESLSPPSKMGSKIIGYLAKIIPKKMIASNKPILEWLEGVDDPSPPRFRVMVVTDAEKKVFDLLKRMNGHKFRAHVPLVPEPLEGDDGPISRQLRQERAIPFVYDVVVDGQALVFEWVISSVEDYSAGADSFLNMPGTTKELFPGCTREEYEAPFIVNFLQMAFTCPTVFRDAKVNTILRRASYIMPCII</sequence>
<gene>
    <name evidence="1" type="ORF">IFR04_006639</name>
</gene>
<evidence type="ECO:0000313" key="1">
    <source>
        <dbReference type="EMBL" id="KAG4420261.1"/>
    </source>
</evidence>
<dbReference type="AlphaFoldDB" id="A0A8H7TJW9"/>
<dbReference type="OrthoDB" id="3557694at2759"/>
<proteinExistence type="predicted"/>
<protein>
    <submittedName>
        <fullName evidence="1">Uncharacterized protein</fullName>
    </submittedName>
</protein>